<evidence type="ECO:0000313" key="2">
    <source>
        <dbReference type="EMBL" id="KAF7346607.1"/>
    </source>
</evidence>
<feature type="compositionally biased region" description="Basic and acidic residues" evidence="1">
    <location>
        <begin position="42"/>
        <end position="52"/>
    </location>
</feature>
<name>A0A8H6XSW2_9AGAR</name>
<reference evidence="2" key="1">
    <citation type="submission" date="2020-05" db="EMBL/GenBank/DDBJ databases">
        <title>Mycena genomes resolve the evolution of fungal bioluminescence.</title>
        <authorList>
            <person name="Tsai I.J."/>
        </authorList>
    </citation>
    <scope>NUCLEOTIDE SEQUENCE</scope>
    <source>
        <strain evidence="2">160909Yilan</strain>
    </source>
</reference>
<feature type="region of interest" description="Disordered" evidence="1">
    <location>
        <begin position="494"/>
        <end position="555"/>
    </location>
</feature>
<feature type="region of interest" description="Disordered" evidence="1">
    <location>
        <begin position="189"/>
        <end position="247"/>
    </location>
</feature>
<feature type="compositionally biased region" description="Basic and acidic residues" evidence="1">
    <location>
        <begin position="500"/>
        <end position="537"/>
    </location>
</feature>
<feature type="region of interest" description="Disordered" evidence="1">
    <location>
        <begin position="69"/>
        <end position="130"/>
    </location>
</feature>
<feature type="compositionally biased region" description="Polar residues" evidence="1">
    <location>
        <begin position="69"/>
        <end position="82"/>
    </location>
</feature>
<evidence type="ECO:0000256" key="1">
    <source>
        <dbReference type="SAM" id="MobiDB-lite"/>
    </source>
</evidence>
<gene>
    <name evidence="2" type="ORF">MSAN_01798100</name>
</gene>
<accession>A0A8H6XSW2</accession>
<comment type="caution">
    <text evidence="2">The sequence shown here is derived from an EMBL/GenBank/DDBJ whole genome shotgun (WGS) entry which is preliminary data.</text>
</comment>
<feature type="compositionally biased region" description="Basic and acidic residues" evidence="1">
    <location>
        <begin position="573"/>
        <end position="596"/>
    </location>
</feature>
<dbReference type="AlphaFoldDB" id="A0A8H6XSW2"/>
<proteinExistence type="predicted"/>
<feature type="compositionally biased region" description="Low complexity" evidence="1">
    <location>
        <begin position="385"/>
        <end position="397"/>
    </location>
</feature>
<feature type="compositionally biased region" description="Basic and acidic residues" evidence="1">
    <location>
        <begin position="353"/>
        <end position="369"/>
    </location>
</feature>
<feature type="compositionally biased region" description="Pro residues" evidence="1">
    <location>
        <begin position="235"/>
        <end position="245"/>
    </location>
</feature>
<dbReference type="OrthoDB" id="3158970at2759"/>
<feature type="region of interest" description="Disordered" evidence="1">
    <location>
        <begin position="567"/>
        <end position="665"/>
    </location>
</feature>
<feature type="compositionally biased region" description="Basic and acidic residues" evidence="1">
    <location>
        <begin position="8"/>
        <end position="19"/>
    </location>
</feature>
<organism evidence="2 3">
    <name type="scientific">Mycena sanguinolenta</name>
    <dbReference type="NCBI Taxonomy" id="230812"/>
    <lineage>
        <taxon>Eukaryota</taxon>
        <taxon>Fungi</taxon>
        <taxon>Dikarya</taxon>
        <taxon>Basidiomycota</taxon>
        <taxon>Agaricomycotina</taxon>
        <taxon>Agaricomycetes</taxon>
        <taxon>Agaricomycetidae</taxon>
        <taxon>Agaricales</taxon>
        <taxon>Marasmiineae</taxon>
        <taxon>Mycenaceae</taxon>
        <taxon>Mycena</taxon>
    </lineage>
</organism>
<feature type="compositionally biased region" description="Acidic residues" evidence="1">
    <location>
        <begin position="103"/>
        <end position="130"/>
    </location>
</feature>
<feature type="compositionally biased region" description="Acidic residues" evidence="1">
    <location>
        <begin position="633"/>
        <end position="660"/>
    </location>
</feature>
<feature type="compositionally biased region" description="Low complexity" evidence="1">
    <location>
        <begin position="189"/>
        <end position="234"/>
    </location>
</feature>
<keyword evidence="3" id="KW-1185">Reference proteome</keyword>
<feature type="compositionally biased region" description="Basic and acidic residues" evidence="1">
    <location>
        <begin position="404"/>
        <end position="419"/>
    </location>
</feature>
<evidence type="ECO:0000313" key="3">
    <source>
        <dbReference type="Proteomes" id="UP000623467"/>
    </source>
</evidence>
<protein>
    <submittedName>
        <fullName evidence="2">Abc domain-containing protein</fullName>
    </submittedName>
</protein>
<sequence>MTAVASKDASRGGESRSGEGRGGGGAAAGKEVDYTKTVLITREQREKERADRFANNATNAALYARAGYTTTHSSHDQSSPTFPASFFEDEYGNPRPDPHAYLEDDYEYDSDEYEDYSSVDSAEAEEDDEDDLAMALETTVKEMALTDWARGRVLDGCWVAPADVFYGLKGVGGAEESTVRSVHPVAWSISPPSSPSQGPTTSASSVTLSSSTSSLTSNPSSAPPSTGAPAAPQTHPAPPAPPPPTYALAEAAHNAHHRQLRVVLLPALQNVVRRVVLECALDAVEAASCATAGDLDGKKPLVLDPAMRAAKMTLAEVVAQLREEEGVWFNGMDWGAKRLNAREAEVEAQLLRDAQHETEREYERRREGGEGSDDSGLTPRTGTDTSPALSTSTLGTTPSPPPLERPKTERGAERGRGRDGAAVAIKTIPVAPVLNPPRLLRPIPYVPETIAHLPQYSLEALKTVWREACEPLYHCRCSVCERAMAVQQQGKIVLSPASPVREREREAPRDRDPQREKEREREREKEREREREKERAPPGDGPWVVHVPNEDDADAGVGADSVIQLVEAGDADYPQHERGRRHRDERERERPRDRRAPSPPQGLEGLTPAEMSWLKMEAEAQGGPGAWEREMGITDDDERMDDGDDYEEEEGDGDGMEDEYDERRGEFKLHPAPAAWGAGSAQTLRGGAGIWGSHLRRELA</sequence>
<dbReference type="EMBL" id="JACAZH010000018">
    <property type="protein sequence ID" value="KAF7346607.1"/>
    <property type="molecule type" value="Genomic_DNA"/>
</dbReference>
<feature type="region of interest" description="Disordered" evidence="1">
    <location>
        <begin position="351"/>
        <end position="421"/>
    </location>
</feature>
<feature type="region of interest" description="Disordered" evidence="1">
    <location>
        <begin position="1"/>
        <end position="56"/>
    </location>
</feature>
<dbReference type="Proteomes" id="UP000623467">
    <property type="component" value="Unassembled WGS sequence"/>
</dbReference>